<organism evidence="11 12">
    <name type="scientific">Anoxybacillus andreesenii</name>
    <dbReference type="NCBI Taxonomy" id="1325932"/>
    <lineage>
        <taxon>Bacteria</taxon>
        <taxon>Bacillati</taxon>
        <taxon>Bacillota</taxon>
        <taxon>Bacilli</taxon>
        <taxon>Bacillales</taxon>
        <taxon>Anoxybacillaceae</taxon>
        <taxon>Anoxybacillus</taxon>
    </lineage>
</organism>
<dbReference type="InterPro" id="IPR029058">
    <property type="entry name" value="AB_hydrolase_fold"/>
</dbReference>
<sequence length="253" mass="28249">MNRVSRVVVSFLLVLCLLAVPVSAMAESNSPSQSSGNDYPIVLVHGLTGWGKNEMLGYKYWGGLRDIEGNLNNNGHPRETFNNYMNRVMSSPVWTSNDISAHDLTTYGAQELNSWVKTSPNVYYFSHVGNATYRGILTGYYYPMITMNPLMMGSSKLMGSYTRKSKEPVIDKTWFPNDGLVNVVSAKYPMGQANQPYNGEVEKGVWNTLPTMEGWDHIDYIGILGANTPGYSNIYGYYHKIADQLLGLPKDSK</sequence>
<keyword evidence="6 11" id="KW-0378">Hydrolase</keyword>
<keyword evidence="4" id="KW-0964">Secreted</keyword>
<keyword evidence="5 9" id="KW-0732">Signal</keyword>
<evidence type="ECO:0000256" key="8">
    <source>
        <dbReference type="ARBA" id="ARBA00023098"/>
    </source>
</evidence>
<comment type="subcellular location">
    <subcellularLocation>
        <location evidence="2">Secreted</location>
    </subcellularLocation>
</comment>
<accession>A0ABT9V497</accession>
<protein>
    <recommendedName>
        <fullName evidence="3">triacylglycerol lipase</fullName>
        <ecNumber evidence="3">3.1.1.3</ecNumber>
    </recommendedName>
</protein>
<evidence type="ECO:0000256" key="6">
    <source>
        <dbReference type="ARBA" id="ARBA00022801"/>
    </source>
</evidence>
<evidence type="ECO:0000256" key="3">
    <source>
        <dbReference type="ARBA" id="ARBA00013279"/>
    </source>
</evidence>
<proteinExistence type="predicted"/>
<evidence type="ECO:0000256" key="4">
    <source>
        <dbReference type="ARBA" id="ARBA00022525"/>
    </source>
</evidence>
<keyword evidence="7" id="KW-0442">Lipid degradation</keyword>
<dbReference type="SUPFAM" id="SSF53474">
    <property type="entry name" value="alpha/beta-Hydrolases"/>
    <property type="match status" value="1"/>
</dbReference>
<dbReference type="PANTHER" id="PTHR34043">
    <property type="entry name" value="ALPHA/BETA-HYDROLASES SUPERFAMILY PROTEIN"/>
    <property type="match status" value="1"/>
</dbReference>
<dbReference type="Pfam" id="PF24708">
    <property type="entry name" value="Lip_C"/>
    <property type="match status" value="1"/>
</dbReference>
<comment type="catalytic activity">
    <reaction evidence="1">
        <text>a triacylglycerol + H2O = a diacylglycerol + a fatty acid + H(+)</text>
        <dbReference type="Rhea" id="RHEA:12044"/>
        <dbReference type="ChEBI" id="CHEBI:15377"/>
        <dbReference type="ChEBI" id="CHEBI:15378"/>
        <dbReference type="ChEBI" id="CHEBI:17855"/>
        <dbReference type="ChEBI" id="CHEBI:18035"/>
        <dbReference type="ChEBI" id="CHEBI:28868"/>
        <dbReference type="EC" id="3.1.1.3"/>
    </reaction>
</comment>
<evidence type="ECO:0000256" key="2">
    <source>
        <dbReference type="ARBA" id="ARBA00004613"/>
    </source>
</evidence>
<feature type="domain" description="Lipase-like C-terminal" evidence="10">
    <location>
        <begin position="76"/>
        <end position="246"/>
    </location>
</feature>
<dbReference type="EMBL" id="JAUSTU010000008">
    <property type="protein sequence ID" value="MDQ0155765.1"/>
    <property type="molecule type" value="Genomic_DNA"/>
</dbReference>
<evidence type="ECO:0000259" key="10">
    <source>
        <dbReference type="Pfam" id="PF24708"/>
    </source>
</evidence>
<gene>
    <name evidence="11" type="ORF">J2S07_002070</name>
</gene>
<name>A0ABT9V497_9BACL</name>
<feature type="chain" id="PRO_5046982098" description="triacylglycerol lipase" evidence="9">
    <location>
        <begin position="27"/>
        <end position="253"/>
    </location>
</feature>
<evidence type="ECO:0000256" key="7">
    <source>
        <dbReference type="ARBA" id="ARBA00022963"/>
    </source>
</evidence>
<comment type="caution">
    <text evidence="11">The sequence shown here is derived from an EMBL/GenBank/DDBJ whole genome shotgun (WGS) entry which is preliminary data.</text>
</comment>
<evidence type="ECO:0000313" key="12">
    <source>
        <dbReference type="Proteomes" id="UP001231362"/>
    </source>
</evidence>
<dbReference type="RefSeq" id="WP_307150290.1">
    <property type="nucleotide sequence ID" value="NZ_JAUSTU010000008.1"/>
</dbReference>
<dbReference type="Gene3D" id="3.40.50.1820">
    <property type="entry name" value="alpha/beta hydrolase"/>
    <property type="match status" value="2"/>
</dbReference>
<dbReference type="GO" id="GO:0016787">
    <property type="term" value="F:hydrolase activity"/>
    <property type="evidence" value="ECO:0007669"/>
    <property type="project" value="UniProtKB-KW"/>
</dbReference>
<dbReference type="EC" id="3.1.1.3" evidence="3"/>
<dbReference type="InterPro" id="IPR056304">
    <property type="entry name" value="Lip-like_C"/>
</dbReference>
<dbReference type="PANTHER" id="PTHR34043:SF3">
    <property type="entry name" value="ALPHA_BETA-HYDROLASES SUPERFAMILY PROTEIN"/>
    <property type="match status" value="1"/>
</dbReference>
<dbReference type="Proteomes" id="UP001231362">
    <property type="component" value="Unassembled WGS sequence"/>
</dbReference>
<evidence type="ECO:0000256" key="5">
    <source>
        <dbReference type="ARBA" id="ARBA00022729"/>
    </source>
</evidence>
<keyword evidence="12" id="KW-1185">Reference proteome</keyword>
<keyword evidence="8" id="KW-0443">Lipid metabolism</keyword>
<reference evidence="11 12" key="1">
    <citation type="submission" date="2023-07" db="EMBL/GenBank/DDBJ databases">
        <title>Genomic Encyclopedia of Type Strains, Phase IV (KMG-IV): sequencing the most valuable type-strain genomes for metagenomic binning, comparative biology and taxonomic classification.</title>
        <authorList>
            <person name="Goeker M."/>
        </authorList>
    </citation>
    <scope>NUCLEOTIDE SEQUENCE [LARGE SCALE GENOMIC DNA]</scope>
    <source>
        <strain evidence="11 12">DSM 23948</strain>
    </source>
</reference>
<evidence type="ECO:0000256" key="9">
    <source>
        <dbReference type="SAM" id="SignalP"/>
    </source>
</evidence>
<evidence type="ECO:0000256" key="1">
    <source>
        <dbReference type="ARBA" id="ARBA00001024"/>
    </source>
</evidence>
<feature type="signal peptide" evidence="9">
    <location>
        <begin position="1"/>
        <end position="26"/>
    </location>
</feature>
<evidence type="ECO:0000313" key="11">
    <source>
        <dbReference type="EMBL" id="MDQ0155765.1"/>
    </source>
</evidence>